<dbReference type="InterPro" id="IPR036005">
    <property type="entry name" value="Creatinase/aminopeptidase-like"/>
</dbReference>
<dbReference type="CDD" id="cd01092">
    <property type="entry name" value="APP-like"/>
    <property type="match status" value="1"/>
</dbReference>
<dbReference type="Gene3D" id="3.90.230.10">
    <property type="entry name" value="Creatinase/methionine aminopeptidase superfamily"/>
    <property type="match status" value="1"/>
</dbReference>
<feature type="domain" description="Peptidase M24" evidence="1">
    <location>
        <begin position="157"/>
        <end position="357"/>
    </location>
</feature>
<dbReference type="Pfam" id="PF00557">
    <property type="entry name" value="Peptidase_M24"/>
    <property type="match status" value="1"/>
</dbReference>
<dbReference type="AlphaFoldDB" id="A0A7H1BIN2"/>
<evidence type="ECO:0000259" key="2">
    <source>
        <dbReference type="Pfam" id="PF01321"/>
    </source>
</evidence>
<dbReference type="PANTHER" id="PTHR46112">
    <property type="entry name" value="AMINOPEPTIDASE"/>
    <property type="match status" value="1"/>
</dbReference>
<evidence type="ECO:0000313" key="3">
    <source>
        <dbReference type="EMBL" id="QNS08587.1"/>
    </source>
</evidence>
<keyword evidence="4" id="KW-1185">Reference proteome</keyword>
<keyword evidence="3" id="KW-0378">Hydrolase</keyword>
<name>A0A7H1BIN2_9ACTN</name>
<dbReference type="InterPro" id="IPR000994">
    <property type="entry name" value="Pept_M24"/>
</dbReference>
<sequence>MTTGTPAPFTAADYKARMDRAAQSAADAGLAGVLVAPGPDLVWLTGYHVTAETERLTLLVLSAGQEPTLVVPTLEAPDAARSAGAAAMTLRDWTDGKDPYEVTAPLLDGAGRFGVSDNAWAMHLLGLQKTLPDSSYVSLTEALPMLRAVKDAAELERLAAAGAAADATYEEIKKVAFAGRKENDIARELSDLLKRFGHSQVDFTVVGSGPNGANPHHEAGERVIERGDMVVLDFGGLKHGYGSDTSRTVHVGEPTAEEREVHDIVRAAQSAACEAVRPGIACQDVDRVARKVITDAGYGEYFIHRTGHGIGVTTHEPPYMIEGEEQELVPGMCFSVEPGIYLPGRFGVRIEDIVTVTPDGGRRLNATARDMAIVD</sequence>
<dbReference type="PANTHER" id="PTHR46112:SF3">
    <property type="entry name" value="AMINOPEPTIDASE YPDF"/>
    <property type="match status" value="1"/>
</dbReference>
<dbReference type="Gene3D" id="3.40.350.10">
    <property type="entry name" value="Creatinase/prolidase N-terminal domain"/>
    <property type="match status" value="1"/>
</dbReference>
<dbReference type="SUPFAM" id="SSF53092">
    <property type="entry name" value="Creatinase/prolidase N-terminal domain"/>
    <property type="match status" value="1"/>
</dbReference>
<dbReference type="RefSeq" id="WP_188341246.1">
    <property type="nucleotide sequence ID" value="NZ_CP061281.1"/>
</dbReference>
<dbReference type="KEGG" id="sxn:IAG42_07885"/>
<evidence type="ECO:0000259" key="1">
    <source>
        <dbReference type="Pfam" id="PF00557"/>
    </source>
</evidence>
<dbReference type="Proteomes" id="UP000516428">
    <property type="component" value="Chromosome"/>
</dbReference>
<feature type="domain" description="Creatinase N-terminal" evidence="2">
    <location>
        <begin position="17"/>
        <end position="149"/>
    </location>
</feature>
<dbReference type="InterPro" id="IPR029149">
    <property type="entry name" value="Creatin/AminoP/Spt16_N"/>
</dbReference>
<dbReference type="InterPro" id="IPR050659">
    <property type="entry name" value="Peptidase_M24B"/>
</dbReference>
<organism evidence="3 4">
    <name type="scientific">Streptomyces xanthii</name>
    <dbReference type="NCBI Taxonomy" id="2768069"/>
    <lineage>
        <taxon>Bacteria</taxon>
        <taxon>Bacillati</taxon>
        <taxon>Actinomycetota</taxon>
        <taxon>Actinomycetes</taxon>
        <taxon>Kitasatosporales</taxon>
        <taxon>Streptomycetaceae</taxon>
        <taxon>Streptomyces</taxon>
    </lineage>
</organism>
<protein>
    <submittedName>
        <fullName evidence="3">Aminopeptidase P family protein</fullName>
    </submittedName>
</protein>
<keyword evidence="3" id="KW-0645">Protease</keyword>
<proteinExistence type="predicted"/>
<evidence type="ECO:0000313" key="4">
    <source>
        <dbReference type="Proteomes" id="UP000516428"/>
    </source>
</evidence>
<accession>A0A7H1BIN2</accession>
<gene>
    <name evidence="3" type="ORF">IAG42_07885</name>
</gene>
<dbReference type="SUPFAM" id="SSF55920">
    <property type="entry name" value="Creatinase/aminopeptidase"/>
    <property type="match status" value="1"/>
</dbReference>
<dbReference type="GO" id="GO:0004177">
    <property type="term" value="F:aminopeptidase activity"/>
    <property type="evidence" value="ECO:0007669"/>
    <property type="project" value="UniProtKB-KW"/>
</dbReference>
<dbReference type="InterPro" id="IPR000587">
    <property type="entry name" value="Creatinase_N"/>
</dbReference>
<dbReference type="Pfam" id="PF01321">
    <property type="entry name" value="Creatinase_N"/>
    <property type="match status" value="1"/>
</dbReference>
<dbReference type="EMBL" id="CP061281">
    <property type="protein sequence ID" value="QNS08587.1"/>
    <property type="molecule type" value="Genomic_DNA"/>
</dbReference>
<keyword evidence="3" id="KW-0031">Aminopeptidase</keyword>
<reference evidence="3 4" key="1">
    <citation type="submission" date="2020-09" db="EMBL/GenBank/DDBJ databases">
        <title>A novel species.</title>
        <authorList>
            <person name="Gao J."/>
        </authorList>
    </citation>
    <scope>NUCLEOTIDE SEQUENCE [LARGE SCALE GENOMIC DNA]</scope>
    <source>
        <strain evidence="3 4">CRXT-Y-14</strain>
    </source>
</reference>